<dbReference type="InterPro" id="IPR021516">
    <property type="entry name" value="DUF3179"/>
</dbReference>
<reference evidence="1" key="1">
    <citation type="submission" date="2020-05" db="EMBL/GenBank/DDBJ databases">
        <title>High-Quality Genomes of Partial-Nitritation/Anammox System by Hierarchical Clustering Based Hybrid Assembly.</title>
        <authorList>
            <person name="Liu L."/>
            <person name="Wang Y."/>
            <person name="Che Y."/>
            <person name="Chen Y."/>
            <person name="Xia Y."/>
            <person name="Luo R."/>
            <person name="Cheng S.H."/>
            <person name="Zheng C."/>
            <person name="Zhang T."/>
        </authorList>
    </citation>
    <scope>NUCLEOTIDE SEQUENCE</scope>
    <source>
        <strain evidence="1">H1_PAT1</strain>
    </source>
</reference>
<organism evidence="1 2">
    <name type="scientific">candidate division WWE3 bacterium</name>
    <dbReference type="NCBI Taxonomy" id="2053526"/>
    <lineage>
        <taxon>Bacteria</taxon>
        <taxon>Katanobacteria</taxon>
    </lineage>
</organism>
<comment type="caution">
    <text evidence="1">The sequence shown here is derived from an EMBL/GenBank/DDBJ whole genome shotgun (WGS) entry which is preliminary data.</text>
</comment>
<evidence type="ECO:0000313" key="1">
    <source>
        <dbReference type="EMBL" id="MBE7525697.1"/>
    </source>
</evidence>
<evidence type="ECO:0000313" key="2">
    <source>
        <dbReference type="Proteomes" id="UP000710385"/>
    </source>
</evidence>
<sequence>MRRLPNVPSEIHLDLIREGGPGIDGIPSIDRPLFETVDQASAWLPDDSIGMLVSSGSSTKYYPFQILVWHEIVNDEIEGQPIMVTYCPLCKTGIVFSRIVNGSVLTFGVSGKLYENNLLMYNKNGGPTSLWSQVHGRAVVGALIGQELEILPQLHVRWGDIKRQFSASGNVQVLSRQTGFVRDYANEPYGDYYSSPKTLYPLKIRDPRLDDKTEMLALIINGHAKAYPLKEALAVAPFTDILGGKRIRIERDSELHSLIAIDDETNELLPAIESFWFAWVVAHPDTELWRAEDRE</sequence>
<dbReference type="Proteomes" id="UP000710385">
    <property type="component" value="Unassembled WGS sequence"/>
</dbReference>
<dbReference type="EMBL" id="JABTTY010000001">
    <property type="protein sequence ID" value="MBE7525697.1"/>
    <property type="molecule type" value="Genomic_DNA"/>
</dbReference>
<protein>
    <submittedName>
        <fullName evidence="1">DUF3179 domain-containing protein</fullName>
    </submittedName>
</protein>
<accession>A0A928Y6L8</accession>
<gene>
    <name evidence="1" type="ORF">HS096_04920</name>
</gene>
<dbReference type="AlphaFoldDB" id="A0A928Y6L8"/>
<name>A0A928Y6L8_UNCKA</name>
<dbReference type="Pfam" id="PF11376">
    <property type="entry name" value="DUF3179"/>
    <property type="match status" value="1"/>
</dbReference>
<proteinExistence type="predicted"/>